<feature type="DNA-binding region" description="H-T-H motif" evidence="4">
    <location>
        <begin position="62"/>
        <end position="81"/>
    </location>
</feature>
<dbReference type="Pfam" id="PF00440">
    <property type="entry name" value="TetR_N"/>
    <property type="match status" value="1"/>
</dbReference>
<dbReference type="PRINTS" id="PR00455">
    <property type="entry name" value="HTHTETR"/>
</dbReference>
<accession>A0A563ERC5</accession>
<proteinExistence type="predicted"/>
<dbReference type="PROSITE" id="PS50977">
    <property type="entry name" value="HTH_TETR_2"/>
    <property type="match status" value="1"/>
</dbReference>
<dbReference type="PANTHER" id="PTHR30055">
    <property type="entry name" value="HTH-TYPE TRANSCRIPTIONAL REGULATOR RUTR"/>
    <property type="match status" value="1"/>
</dbReference>
<comment type="caution">
    <text evidence="6">The sequence shown here is derived from an EMBL/GenBank/DDBJ whole genome shotgun (WGS) entry which is preliminary data.</text>
</comment>
<dbReference type="Pfam" id="PF18556">
    <property type="entry name" value="TetR_C_35"/>
    <property type="match status" value="1"/>
</dbReference>
<keyword evidence="1" id="KW-0805">Transcription regulation</keyword>
<evidence type="ECO:0000256" key="3">
    <source>
        <dbReference type="ARBA" id="ARBA00023163"/>
    </source>
</evidence>
<dbReference type="Proteomes" id="UP000316639">
    <property type="component" value="Unassembled WGS sequence"/>
</dbReference>
<dbReference type="GO" id="GO:0003700">
    <property type="term" value="F:DNA-binding transcription factor activity"/>
    <property type="evidence" value="ECO:0007669"/>
    <property type="project" value="TreeGrafter"/>
</dbReference>
<evidence type="ECO:0000256" key="1">
    <source>
        <dbReference type="ARBA" id="ARBA00023015"/>
    </source>
</evidence>
<gene>
    <name evidence="6" type="ORF">FKR81_22805</name>
</gene>
<evidence type="ECO:0000259" key="5">
    <source>
        <dbReference type="PROSITE" id="PS50977"/>
    </source>
</evidence>
<evidence type="ECO:0000313" key="6">
    <source>
        <dbReference type="EMBL" id="TWP50055.1"/>
    </source>
</evidence>
<evidence type="ECO:0000313" key="7">
    <source>
        <dbReference type="Proteomes" id="UP000316639"/>
    </source>
</evidence>
<dbReference type="InterPro" id="IPR050109">
    <property type="entry name" value="HTH-type_TetR-like_transc_reg"/>
</dbReference>
<feature type="domain" description="HTH tetR-type" evidence="5">
    <location>
        <begin position="39"/>
        <end position="99"/>
    </location>
</feature>
<evidence type="ECO:0000256" key="2">
    <source>
        <dbReference type="ARBA" id="ARBA00023125"/>
    </source>
</evidence>
<evidence type="ECO:0000256" key="4">
    <source>
        <dbReference type="PROSITE-ProRule" id="PRU00335"/>
    </source>
</evidence>
<dbReference type="SUPFAM" id="SSF46689">
    <property type="entry name" value="Homeodomain-like"/>
    <property type="match status" value="1"/>
</dbReference>
<dbReference type="EMBL" id="VOBR01000014">
    <property type="protein sequence ID" value="TWP50055.1"/>
    <property type="molecule type" value="Genomic_DNA"/>
</dbReference>
<reference evidence="6 7" key="1">
    <citation type="submission" date="2019-07" db="EMBL/GenBank/DDBJ databases">
        <title>Lentzea xizangensis sp. nov., isolated from Qinghai-Tibetan Plateau Soils.</title>
        <authorList>
            <person name="Huang J."/>
        </authorList>
    </citation>
    <scope>NUCLEOTIDE SEQUENCE [LARGE SCALE GENOMIC DNA]</scope>
    <source>
        <strain evidence="6 7">FXJ1.1311</strain>
    </source>
</reference>
<name>A0A563ERC5_9PSEU</name>
<dbReference type="InterPro" id="IPR040611">
    <property type="entry name" value="AlkX_C"/>
</dbReference>
<dbReference type="OrthoDB" id="4371863at2"/>
<keyword evidence="2 4" id="KW-0238">DNA-binding</keyword>
<organism evidence="6 7">
    <name type="scientific">Lentzea tibetensis</name>
    <dbReference type="NCBI Taxonomy" id="2591470"/>
    <lineage>
        <taxon>Bacteria</taxon>
        <taxon>Bacillati</taxon>
        <taxon>Actinomycetota</taxon>
        <taxon>Actinomycetes</taxon>
        <taxon>Pseudonocardiales</taxon>
        <taxon>Pseudonocardiaceae</taxon>
        <taxon>Lentzea</taxon>
    </lineage>
</organism>
<dbReference type="InterPro" id="IPR001647">
    <property type="entry name" value="HTH_TetR"/>
</dbReference>
<keyword evidence="3" id="KW-0804">Transcription</keyword>
<dbReference type="GO" id="GO:0000976">
    <property type="term" value="F:transcription cis-regulatory region binding"/>
    <property type="evidence" value="ECO:0007669"/>
    <property type="project" value="TreeGrafter"/>
</dbReference>
<dbReference type="Gene3D" id="1.10.357.10">
    <property type="entry name" value="Tetracycline Repressor, domain 2"/>
    <property type="match status" value="1"/>
</dbReference>
<sequence>MPGLGSMSVMSRSKPTVSATMRHFTSLQLPLSCKADQVSDITSLLLDAAADLLAAHGFQGLRMIEVASRAGVSRQTVYNEFGNKEGLVQAVAAHRTTEYLKGVATRLEEDGEPWEAMRSAFKFTFEQTAKDRLVSAVLTGADAEDLLPFLTTRGMPVLEPATAVIAAHLTRHFPGADVHLCAETTIRLALSHLLLPTGDIDHAIDAVITVSRATMEVTLSR</sequence>
<dbReference type="InterPro" id="IPR009057">
    <property type="entry name" value="Homeodomain-like_sf"/>
</dbReference>
<protein>
    <submittedName>
        <fullName evidence="6">TetR/AcrR family transcriptional regulator</fullName>
    </submittedName>
</protein>
<keyword evidence="7" id="KW-1185">Reference proteome</keyword>
<dbReference type="AlphaFoldDB" id="A0A563ERC5"/>
<dbReference type="PANTHER" id="PTHR30055:SF234">
    <property type="entry name" value="HTH-TYPE TRANSCRIPTIONAL REGULATOR BETI"/>
    <property type="match status" value="1"/>
</dbReference>